<accession>A0ABU5Z5U2</accession>
<dbReference type="EMBL" id="JAYKBW010000003">
    <property type="protein sequence ID" value="MEB3074329.1"/>
    <property type="molecule type" value="Genomic_DNA"/>
</dbReference>
<evidence type="ECO:0000256" key="2">
    <source>
        <dbReference type="SAM" id="SignalP"/>
    </source>
</evidence>
<comment type="caution">
    <text evidence="3">The sequence shown here is derived from an EMBL/GenBank/DDBJ whole genome shotgun (WGS) entry which is preliminary data.</text>
</comment>
<feature type="chain" id="PRO_5046237000" description="TolA protein" evidence="2">
    <location>
        <begin position="21"/>
        <end position="377"/>
    </location>
</feature>
<sequence>MKVSYFLTTLCFCTAFFSFAQPKLEDSWKDNHLNETLETPLGFLRKEKTTVNKVDYFLGVDKNNKIKYIETSSSTFKVGTYNLTTKLFDFKNYTYTRYFDGWGYYLRINPSWCAYFGKGKPTKDSRPIFYFNYDFGKAEGKPIFDANYEEVLAAQQKAEKEKAEKKAKEKEAIAQKNAAYEKEKARLEKEKAEKEKAELERKLALQKEAEKRKAEEEAKKKAEEEAKQKYAREVAEYNAKKEAEKRAKEEERKRKSEEFRTGQRVVNTESAESASTTTGSTSEALQGGEKLLNENLKTKIKKSLRDYQAYIKKNQKRTEAYPLVLINYKDVMDYPQSELAKISKIVSTTVFKKGAPRTTDFKEKGQNGVVIIKVEFK</sequence>
<evidence type="ECO:0008006" key="5">
    <source>
        <dbReference type="Google" id="ProtNLM"/>
    </source>
</evidence>
<gene>
    <name evidence="3" type="ORF">VJJ08_03310</name>
</gene>
<name>A0ABU5Z5U2_9FLAO</name>
<organism evidence="3 4">
    <name type="scientific">Capnocytophaga gingivalis</name>
    <dbReference type="NCBI Taxonomy" id="1017"/>
    <lineage>
        <taxon>Bacteria</taxon>
        <taxon>Pseudomonadati</taxon>
        <taxon>Bacteroidota</taxon>
        <taxon>Flavobacteriia</taxon>
        <taxon>Flavobacteriales</taxon>
        <taxon>Flavobacteriaceae</taxon>
        <taxon>Capnocytophaga</taxon>
    </lineage>
</organism>
<feature type="compositionally biased region" description="Basic and acidic residues" evidence="1">
    <location>
        <begin position="238"/>
        <end position="261"/>
    </location>
</feature>
<feature type="signal peptide" evidence="2">
    <location>
        <begin position="1"/>
        <end position="20"/>
    </location>
</feature>
<dbReference type="Proteomes" id="UP001311730">
    <property type="component" value="Unassembled WGS sequence"/>
</dbReference>
<protein>
    <recommendedName>
        <fullName evidence="5">TolA protein</fullName>
    </recommendedName>
</protein>
<evidence type="ECO:0000256" key="1">
    <source>
        <dbReference type="SAM" id="MobiDB-lite"/>
    </source>
</evidence>
<feature type="compositionally biased region" description="Low complexity" evidence="1">
    <location>
        <begin position="268"/>
        <end position="284"/>
    </location>
</feature>
<proteinExistence type="predicted"/>
<dbReference type="RefSeq" id="WP_323982749.1">
    <property type="nucleotide sequence ID" value="NZ_JAYKBW010000003.1"/>
</dbReference>
<reference evidence="3 4" key="1">
    <citation type="submission" date="2023-12" db="EMBL/GenBank/DDBJ databases">
        <title>Genomic sequences of Capnocytophaga and Parvimonas strains.</title>
        <authorList>
            <person name="Watt R.M."/>
            <person name="Wang M."/>
            <person name="Yang T."/>
            <person name="Tong W.M."/>
        </authorList>
    </citation>
    <scope>NUCLEOTIDE SEQUENCE [LARGE SCALE GENOMIC DNA]</scope>
    <source>
        <strain evidence="3 4">CCUG 13096</strain>
    </source>
</reference>
<evidence type="ECO:0000313" key="4">
    <source>
        <dbReference type="Proteomes" id="UP001311730"/>
    </source>
</evidence>
<evidence type="ECO:0000313" key="3">
    <source>
        <dbReference type="EMBL" id="MEB3074329.1"/>
    </source>
</evidence>
<feature type="region of interest" description="Disordered" evidence="1">
    <location>
        <begin position="238"/>
        <end position="288"/>
    </location>
</feature>
<keyword evidence="2" id="KW-0732">Signal</keyword>
<keyword evidence="4" id="KW-1185">Reference proteome</keyword>